<dbReference type="GO" id="GO:0016853">
    <property type="term" value="F:isomerase activity"/>
    <property type="evidence" value="ECO:0007669"/>
    <property type="project" value="UniProtKB-KW"/>
</dbReference>
<name>A0A124E3L0_MYCFO</name>
<organism evidence="7 8">
    <name type="scientific">Mycolicibacterium fortuitum subsp. acetamidolyticum</name>
    <dbReference type="NCBI Taxonomy" id="144550"/>
    <lineage>
        <taxon>Bacteria</taxon>
        <taxon>Bacillati</taxon>
        <taxon>Actinomycetota</taxon>
        <taxon>Actinomycetes</taxon>
        <taxon>Mycobacteriales</taxon>
        <taxon>Mycobacteriaceae</taxon>
        <taxon>Mycolicibacterium</taxon>
    </lineage>
</organism>
<dbReference type="SUPFAM" id="SSF52833">
    <property type="entry name" value="Thioredoxin-like"/>
    <property type="match status" value="1"/>
</dbReference>
<dbReference type="CDD" id="cd02966">
    <property type="entry name" value="TlpA_like_family"/>
    <property type="match status" value="1"/>
</dbReference>
<dbReference type="PROSITE" id="PS00194">
    <property type="entry name" value="THIOREDOXIN_1"/>
    <property type="match status" value="1"/>
</dbReference>
<dbReference type="Proteomes" id="UP000069705">
    <property type="component" value="Unassembled WGS sequence"/>
</dbReference>
<feature type="domain" description="Thioredoxin" evidence="6">
    <location>
        <begin position="1"/>
        <end position="131"/>
    </location>
</feature>
<dbReference type="InterPro" id="IPR000866">
    <property type="entry name" value="AhpC/TSA"/>
</dbReference>
<dbReference type="InterPro" id="IPR017937">
    <property type="entry name" value="Thioredoxin_CS"/>
</dbReference>
<evidence type="ECO:0000259" key="6">
    <source>
        <dbReference type="PROSITE" id="PS51352"/>
    </source>
</evidence>
<dbReference type="AlphaFoldDB" id="A0A124E3L0"/>
<protein>
    <submittedName>
        <fullName evidence="7">Thiol-disulfide isomerase-like thioredoxin</fullName>
    </submittedName>
</protein>
<dbReference type="GO" id="GO:0030313">
    <property type="term" value="C:cell envelope"/>
    <property type="evidence" value="ECO:0007669"/>
    <property type="project" value="UniProtKB-SubCell"/>
</dbReference>
<keyword evidence="7" id="KW-0413">Isomerase</keyword>
<keyword evidence="5" id="KW-0676">Redox-active center</keyword>
<reference evidence="8" key="2">
    <citation type="submission" date="2016-02" db="EMBL/GenBank/DDBJ databases">
        <title>Draft genome sequence of five rapidly growing Mycobacterium species.</title>
        <authorList>
            <person name="Katahira K."/>
            <person name="Gotou Y."/>
            <person name="Iida K."/>
            <person name="Ogura Y."/>
            <person name="Hayashi T."/>
        </authorList>
    </citation>
    <scope>NUCLEOTIDE SEQUENCE [LARGE SCALE GENOMIC DNA]</scope>
    <source>
        <strain evidence="8">JCM6368</strain>
    </source>
</reference>
<comment type="caution">
    <text evidence="7">The sequence shown here is derived from an EMBL/GenBank/DDBJ whole genome shotgun (WGS) entry which is preliminary data.</text>
</comment>
<evidence type="ECO:0000256" key="2">
    <source>
        <dbReference type="ARBA" id="ARBA00022748"/>
    </source>
</evidence>
<keyword evidence="4" id="KW-1015">Disulfide bond</keyword>
<evidence type="ECO:0000256" key="5">
    <source>
        <dbReference type="ARBA" id="ARBA00023284"/>
    </source>
</evidence>
<dbReference type="PROSITE" id="PS51352">
    <property type="entry name" value="THIOREDOXIN_2"/>
    <property type="match status" value="1"/>
</dbReference>
<accession>A0A124E3L0</accession>
<evidence type="ECO:0000256" key="4">
    <source>
        <dbReference type="ARBA" id="ARBA00023157"/>
    </source>
</evidence>
<dbReference type="GO" id="GO:0017004">
    <property type="term" value="P:cytochrome complex assembly"/>
    <property type="evidence" value="ECO:0007669"/>
    <property type="project" value="UniProtKB-KW"/>
</dbReference>
<evidence type="ECO:0000256" key="3">
    <source>
        <dbReference type="ARBA" id="ARBA00022968"/>
    </source>
</evidence>
<dbReference type="PANTHER" id="PTHR42852">
    <property type="entry name" value="THIOL:DISULFIDE INTERCHANGE PROTEIN DSBE"/>
    <property type="match status" value="1"/>
</dbReference>
<keyword evidence="3" id="KW-0812">Transmembrane</keyword>
<dbReference type="PANTHER" id="PTHR42852:SF6">
    <property type="entry name" value="THIOL:DISULFIDE INTERCHANGE PROTEIN DSBE"/>
    <property type="match status" value="1"/>
</dbReference>
<dbReference type="InterPro" id="IPR036249">
    <property type="entry name" value="Thioredoxin-like_sf"/>
</dbReference>
<dbReference type="InterPro" id="IPR050553">
    <property type="entry name" value="Thioredoxin_ResA/DsbE_sf"/>
</dbReference>
<proteinExistence type="predicted"/>
<keyword evidence="2" id="KW-0201">Cytochrome c-type biogenesis</keyword>
<gene>
    <name evidence="7" type="ORF">RMCFA_0408</name>
</gene>
<keyword evidence="3" id="KW-0735">Signal-anchor</keyword>
<evidence type="ECO:0000256" key="1">
    <source>
        <dbReference type="ARBA" id="ARBA00004196"/>
    </source>
</evidence>
<dbReference type="GO" id="GO:0016209">
    <property type="term" value="F:antioxidant activity"/>
    <property type="evidence" value="ECO:0007669"/>
    <property type="project" value="InterPro"/>
</dbReference>
<dbReference type="EMBL" id="BCSZ01000004">
    <property type="protein sequence ID" value="GAT00294.1"/>
    <property type="molecule type" value="Genomic_DNA"/>
</dbReference>
<dbReference type="Gene3D" id="3.40.30.10">
    <property type="entry name" value="Glutaredoxin"/>
    <property type="match status" value="1"/>
</dbReference>
<dbReference type="GO" id="GO:0016491">
    <property type="term" value="F:oxidoreductase activity"/>
    <property type="evidence" value="ECO:0007669"/>
    <property type="project" value="InterPro"/>
</dbReference>
<evidence type="ECO:0000313" key="7">
    <source>
        <dbReference type="EMBL" id="GAT00294.1"/>
    </source>
</evidence>
<evidence type="ECO:0000313" key="8">
    <source>
        <dbReference type="Proteomes" id="UP000069705"/>
    </source>
</evidence>
<dbReference type="Pfam" id="PF00578">
    <property type="entry name" value="AhpC-TSA"/>
    <property type="match status" value="1"/>
</dbReference>
<sequence>MARCLGTGHITDVGLALAGEPTLLNVWASWCAPCRQELPVLDAYAGIPEAVRVVGLDVRDRPSSAAALMRDLRIRYPSYANADNVAAALAAPPLLPLSYLVKADGTVRRLQGVLVFRDVGQIARTIAEAIGP</sequence>
<reference evidence="7 8" key="1">
    <citation type="journal article" date="2016" name="Genome Announc.">
        <title>Draft Genome Sequences of Five Rapidly Growing Mycobacterium Species, M. thermoresistibile, M. fortuitum subsp. acetamidolyticum, M. canariasense, M. brisbanense, and M. novocastrense.</title>
        <authorList>
            <person name="Katahira K."/>
            <person name="Ogura Y."/>
            <person name="Gotoh Y."/>
            <person name="Hayashi T."/>
        </authorList>
    </citation>
    <scope>NUCLEOTIDE SEQUENCE [LARGE SCALE GENOMIC DNA]</scope>
    <source>
        <strain evidence="7 8">JCM6368</strain>
    </source>
</reference>
<dbReference type="InterPro" id="IPR013766">
    <property type="entry name" value="Thioredoxin_domain"/>
</dbReference>
<comment type="subcellular location">
    <subcellularLocation>
        <location evidence="1">Cell envelope</location>
    </subcellularLocation>
</comment>